<comment type="caution">
    <text evidence="13">The sequence shown here is derived from an EMBL/GenBank/DDBJ whole genome shotgun (WGS) entry which is preliminary data.</text>
</comment>
<evidence type="ECO:0000313" key="13">
    <source>
        <dbReference type="EMBL" id="KZX11094.1"/>
    </source>
</evidence>
<comment type="function">
    <text evidence="9">Part of a heterotetrameric complex that catalyzes the two-step biosynthesis of anthranilate, an intermediate in the biosynthesis of L-tryptophan. In the first step, the glutamine-binding beta subunit (TrpG) of anthranilate synthase (AS) provides the glutamine amidotransferase activity which generates ammonia as a substrate that, along with chorismate, is used in the second step, catalyzed by the large alpha subunit of AS (TrpE) to produce anthranilate. In the absence of TrpG, TrpE can synthesize anthranilate directly from chorismate and high concentrations of ammonia.</text>
</comment>
<evidence type="ECO:0000256" key="11">
    <source>
        <dbReference type="ARBA" id="ARBA00079115"/>
    </source>
</evidence>
<dbReference type="Gene3D" id="3.40.50.880">
    <property type="match status" value="1"/>
</dbReference>
<proteinExistence type="predicted"/>
<sequence>MILLVDNYDSFSYNLYQMIGEINPDIKVIRNDAMDLNEIHEINPDRIVISPGPGKPSDGGISIDIVKEFYKEIPILGICLGHQCIFEAFGGEVSYSKKLVHGKVSKIELNNENPLFKNLKNEISVGRYHSLSGVEDSLPKDISITAKSEDDDEIMAISHKQYPVYGLQFHPESILTPCGSNILENFLSISKLV</sequence>
<dbReference type="Pfam" id="PF00117">
    <property type="entry name" value="GATase"/>
    <property type="match status" value="1"/>
</dbReference>
<evidence type="ECO:0000313" key="14">
    <source>
        <dbReference type="Proteomes" id="UP000077066"/>
    </source>
</evidence>
<evidence type="ECO:0000256" key="2">
    <source>
        <dbReference type="ARBA" id="ARBA00011575"/>
    </source>
</evidence>
<gene>
    <name evidence="13" type="primary">pabA</name>
    <name evidence="13" type="ORF">MBFIL_15260</name>
</gene>
<keyword evidence="13" id="KW-0808">Transferase</keyword>
<feature type="domain" description="Glutamine amidotransferase" evidence="12">
    <location>
        <begin position="3"/>
        <end position="187"/>
    </location>
</feature>
<dbReference type="GO" id="GO:0004049">
    <property type="term" value="F:anthranilate synthase activity"/>
    <property type="evidence" value="ECO:0007669"/>
    <property type="project" value="UniProtKB-EC"/>
</dbReference>
<dbReference type="PATRIC" id="fig|55758.3.peg.1724"/>
<dbReference type="FunFam" id="3.40.50.880:FF:000003">
    <property type="entry name" value="Anthranilate synthase component II"/>
    <property type="match status" value="1"/>
</dbReference>
<dbReference type="GO" id="GO:0005829">
    <property type="term" value="C:cytosol"/>
    <property type="evidence" value="ECO:0007669"/>
    <property type="project" value="TreeGrafter"/>
</dbReference>
<evidence type="ECO:0000256" key="3">
    <source>
        <dbReference type="ARBA" id="ARBA00012266"/>
    </source>
</evidence>
<dbReference type="InterPro" id="IPR050472">
    <property type="entry name" value="Anth_synth/Amidotransfase"/>
</dbReference>
<accession>A0A165ZSA5</accession>
<dbReference type="OrthoDB" id="3321at2157"/>
<protein>
    <recommendedName>
        <fullName evidence="3">anthranilate synthase</fullName>
        <ecNumber evidence="3">4.1.3.27</ecNumber>
    </recommendedName>
    <alternativeName>
        <fullName evidence="11">Anthranilate synthase, GATase component</fullName>
    </alternativeName>
</protein>
<reference evidence="13 14" key="1">
    <citation type="submission" date="2016-04" db="EMBL/GenBank/DDBJ databases">
        <title>Genome sequence of Methanobrevibacter filiformis DSM 11501.</title>
        <authorList>
            <person name="Poehlein A."/>
            <person name="Seedorf H."/>
            <person name="Daniel R."/>
        </authorList>
    </citation>
    <scope>NUCLEOTIDE SEQUENCE [LARGE SCALE GENOMIC DNA]</scope>
    <source>
        <strain evidence="13 14">DSM 11501</strain>
    </source>
</reference>
<dbReference type="EC" id="4.1.3.27" evidence="3"/>
<comment type="subunit">
    <text evidence="2">Heterotetramer consisting of two non-identical subunits: a beta subunit (TrpG) and a large alpha subunit (TrpE).</text>
</comment>
<dbReference type="Proteomes" id="UP000077066">
    <property type="component" value="Unassembled WGS sequence"/>
</dbReference>
<evidence type="ECO:0000256" key="10">
    <source>
        <dbReference type="ARBA" id="ARBA00047683"/>
    </source>
</evidence>
<evidence type="ECO:0000256" key="1">
    <source>
        <dbReference type="ARBA" id="ARBA00004873"/>
    </source>
</evidence>
<dbReference type="PRINTS" id="PR00099">
    <property type="entry name" value="CPSGATASE"/>
</dbReference>
<dbReference type="GO" id="GO:0008483">
    <property type="term" value="F:transaminase activity"/>
    <property type="evidence" value="ECO:0007669"/>
    <property type="project" value="UniProtKB-KW"/>
</dbReference>
<evidence type="ECO:0000256" key="6">
    <source>
        <dbReference type="ARBA" id="ARBA00022962"/>
    </source>
</evidence>
<evidence type="ECO:0000256" key="4">
    <source>
        <dbReference type="ARBA" id="ARBA00022605"/>
    </source>
</evidence>
<keyword evidence="5" id="KW-0822">Tryptophan biosynthesis</keyword>
<evidence type="ECO:0000256" key="7">
    <source>
        <dbReference type="ARBA" id="ARBA00023141"/>
    </source>
</evidence>
<dbReference type="RefSeq" id="WP_066973297.1">
    <property type="nucleotide sequence ID" value="NZ_LWMT01000256.1"/>
</dbReference>
<dbReference type="EMBL" id="LWMT01000256">
    <property type="protein sequence ID" value="KZX11094.1"/>
    <property type="molecule type" value="Genomic_DNA"/>
</dbReference>
<dbReference type="NCBIfam" id="TIGR00566">
    <property type="entry name" value="trpG_papA"/>
    <property type="match status" value="1"/>
</dbReference>
<dbReference type="PROSITE" id="PS51273">
    <property type="entry name" value="GATASE_TYPE_1"/>
    <property type="match status" value="1"/>
</dbReference>
<comment type="catalytic activity">
    <reaction evidence="10">
        <text>chorismate + L-glutamine = anthranilate + pyruvate + L-glutamate + H(+)</text>
        <dbReference type="Rhea" id="RHEA:21732"/>
        <dbReference type="ChEBI" id="CHEBI:15361"/>
        <dbReference type="ChEBI" id="CHEBI:15378"/>
        <dbReference type="ChEBI" id="CHEBI:16567"/>
        <dbReference type="ChEBI" id="CHEBI:29748"/>
        <dbReference type="ChEBI" id="CHEBI:29985"/>
        <dbReference type="ChEBI" id="CHEBI:58359"/>
        <dbReference type="EC" id="4.1.3.27"/>
    </reaction>
</comment>
<dbReference type="CDD" id="cd01743">
    <property type="entry name" value="GATase1_Anthranilate_Synthase"/>
    <property type="match status" value="1"/>
</dbReference>
<keyword evidence="4" id="KW-0028">Amino-acid biosynthesis</keyword>
<dbReference type="SUPFAM" id="SSF52317">
    <property type="entry name" value="Class I glutamine amidotransferase-like"/>
    <property type="match status" value="1"/>
</dbReference>
<dbReference type="PANTHER" id="PTHR43418:SF4">
    <property type="entry name" value="MULTIFUNCTIONAL TRYPTOPHAN BIOSYNTHESIS PROTEIN"/>
    <property type="match status" value="1"/>
</dbReference>
<dbReference type="AlphaFoldDB" id="A0A165ZSA5"/>
<organism evidence="13 14">
    <name type="scientific">Methanobrevibacter filiformis</name>
    <dbReference type="NCBI Taxonomy" id="55758"/>
    <lineage>
        <taxon>Archaea</taxon>
        <taxon>Methanobacteriati</taxon>
        <taxon>Methanobacteriota</taxon>
        <taxon>Methanomada group</taxon>
        <taxon>Methanobacteria</taxon>
        <taxon>Methanobacteriales</taxon>
        <taxon>Methanobacteriaceae</taxon>
        <taxon>Methanobrevibacter</taxon>
    </lineage>
</organism>
<name>A0A165ZSA5_9EURY</name>
<keyword evidence="7" id="KW-0057">Aromatic amino acid biosynthesis</keyword>
<keyword evidence="8" id="KW-0456">Lyase</keyword>
<dbReference type="GO" id="GO:0000162">
    <property type="term" value="P:L-tryptophan biosynthetic process"/>
    <property type="evidence" value="ECO:0007669"/>
    <property type="project" value="UniProtKB-KW"/>
</dbReference>
<dbReference type="PANTHER" id="PTHR43418">
    <property type="entry name" value="MULTIFUNCTIONAL TRYPTOPHAN BIOSYNTHESIS PROTEIN-RELATED"/>
    <property type="match status" value="1"/>
</dbReference>
<dbReference type="PRINTS" id="PR00096">
    <property type="entry name" value="GATASE"/>
</dbReference>
<evidence type="ECO:0000256" key="8">
    <source>
        <dbReference type="ARBA" id="ARBA00023239"/>
    </source>
</evidence>
<comment type="pathway">
    <text evidence="1">Amino-acid biosynthesis; L-tryptophan biosynthesis; L-tryptophan from chorismate: step 1/5.</text>
</comment>
<evidence type="ECO:0000256" key="5">
    <source>
        <dbReference type="ARBA" id="ARBA00022822"/>
    </source>
</evidence>
<dbReference type="InterPro" id="IPR017926">
    <property type="entry name" value="GATASE"/>
</dbReference>
<keyword evidence="6" id="KW-0315">Glutamine amidotransferase</keyword>
<evidence type="ECO:0000259" key="12">
    <source>
        <dbReference type="Pfam" id="PF00117"/>
    </source>
</evidence>
<keyword evidence="13" id="KW-0032">Aminotransferase</keyword>
<evidence type="ECO:0000256" key="9">
    <source>
        <dbReference type="ARBA" id="ARBA00025634"/>
    </source>
</evidence>
<dbReference type="STRING" id="55758.MBFIL_15260"/>
<dbReference type="InterPro" id="IPR006221">
    <property type="entry name" value="TrpG/PapA_dom"/>
</dbReference>
<dbReference type="InterPro" id="IPR029062">
    <property type="entry name" value="Class_I_gatase-like"/>
</dbReference>
<keyword evidence="14" id="KW-1185">Reference proteome</keyword>
<dbReference type="PRINTS" id="PR00097">
    <property type="entry name" value="ANTSNTHASEII"/>
</dbReference>